<protein>
    <submittedName>
        <fullName evidence="1">Uncharacterized protein</fullName>
    </submittedName>
</protein>
<evidence type="ECO:0000313" key="1">
    <source>
        <dbReference type="EMBL" id="KAB7704909.1"/>
    </source>
</evidence>
<dbReference type="Proteomes" id="UP000429595">
    <property type="component" value="Unassembled WGS sequence"/>
</dbReference>
<dbReference type="AlphaFoldDB" id="A0A6I1FS38"/>
<dbReference type="EMBL" id="WEIO01000010">
    <property type="protein sequence ID" value="KAB7704909.1"/>
    <property type="molecule type" value="Genomic_DNA"/>
</dbReference>
<reference evidence="1 2" key="1">
    <citation type="submission" date="2019-10" db="EMBL/GenBank/DDBJ databases">
        <title>Bacillus aerolatum sp. nov., isolated from bioaerosol of sport playgrounds.</title>
        <authorList>
            <person name="Chen P."/>
            <person name="Zhang G."/>
        </authorList>
    </citation>
    <scope>NUCLEOTIDE SEQUENCE [LARGE SCALE GENOMIC DNA]</scope>
    <source>
        <strain evidence="1 2">CX253</strain>
    </source>
</reference>
<evidence type="ECO:0000313" key="2">
    <source>
        <dbReference type="Proteomes" id="UP000429595"/>
    </source>
</evidence>
<sequence>MDDLKVSYLFDNASFECLSDLHAEAREKLSPMFLKWEKKIRHSSAVETLNKELSVDSTKLLTVSVENKEESQTFKG</sequence>
<comment type="caution">
    <text evidence="1">The sequence shown here is derived from an EMBL/GenBank/DDBJ whole genome shotgun (WGS) entry which is preliminary data.</text>
</comment>
<proteinExistence type="predicted"/>
<gene>
    <name evidence="1" type="ORF">F9802_15195</name>
</gene>
<dbReference type="RefSeq" id="WP_152153471.1">
    <property type="nucleotide sequence ID" value="NZ_WEIO01000010.1"/>
</dbReference>
<name>A0A6I1FS38_9BACI</name>
<keyword evidence="2" id="KW-1185">Reference proteome</keyword>
<accession>A0A6I1FS38</accession>
<organism evidence="1 2">
    <name type="scientific">Bacillus aerolatus</name>
    <dbReference type="NCBI Taxonomy" id="2653354"/>
    <lineage>
        <taxon>Bacteria</taxon>
        <taxon>Bacillati</taxon>
        <taxon>Bacillota</taxon>
        <taxon>Bacilli</taxon>
        <taxon>Bacillales</taxon>
        <taxon>Bacillaceae</taxon>
        <taxon>Bacillus</taxon>
    </lineage>
</organism>